<dbReference type="AlphaFoldDB" id="A0AAW0NMY7"/>
<evidence type="ECO:0000256" key="2">
    <source>
        <dbReference type="ARBA" id="ARBA00023027"/>
    </source>
</evidence>
<gene>
    <name evidence="7" type="ORF">WMY93_021391</name>
</gene>
<dbReference type="PANTHER" id="PTHR12216:SF3">
    <property type="entry name" value="UROCANATE HYDRATASE"/>
    <property type="match status" value="1"/>
</dbReference>
<feature type="domain" description="Urocanase Rossmann-like" evidence="5">
    <location>
        <begin position="214"/>
        <end position="264"/>
    </location>
</feature>
<dbReference type="InterPro" id="IPR035400">
    <property type="entry name" value="Urocanase_N"/>
</dbReference>
<comment type="cofactor">
    <cofactor evidence="1">
        <name>NAD(+)</name>
        <dbReference type="ChEBI" id="CHEBI:57540"/>
    </cofactor>
</comment>
<keyword evidence="3" id="KW-0456">Lyase</keyword>
<organism evidence="7 8">
    <name type="scientific">Mugilogobius chulae</name>
    <name type="common">yellowstripe goby</name>
    <dbReference type="NCBI Taxonomy" id="88201"/>
    <lineage>
        <taxon>Eukaryota</taxon>
        <taxon>Metazoa</taxon>
        <taxon>Chordata</taxon>
        <taxon>Craniata</taxon>
        <taxon>Vertebrata</taxon>
        <taxon>Euteleostomi</taxon>
        <taxon>Actinopterygii</taxon>
        <taxon>Neopterygii</taxon>
        <taxon>Teleostei</taxon>
        <taxon>Neoteleostei</taxon>
        <taxon>Acanthomorphata</taxon>
        <taxon>Gobiaria</taxon>
        <taxon>Gobiiformes</taxon>
        <taxon>Gobioidei</taxon>
        <taxon>Gobiidae</taxon>
        <taxon>Gobionellinae</taxon>
        <taxon>Mugilogobius</taxon>
    </lineage>
</organism>
<proteinExistence type="predicted"/>
<dbReference type="InterPro" id="IPR038364">
    <property type="entry name" value="Urocanase_central_sf"/>
</dbReference>
<dbReference type="FunFam" id="3.40.1770.10:FF:000002">
    <property type="entry name" value="Urocanate hydratase 1"/>
    <property type="match status" value="1"/>
</dbReference>
<dbReference type="Gene3D" id="3.40.1770.10">
    <property type="entry name" value="Urocanase superfamily"/>
    <property type="match status" value="1"/>
</dbReference>
<evidence type="ECO:0000256" key="3">
    <source>
        <dbReference type="ARBA" id="ARBA00023239"/>
    </source>
</evidence>
<evidence type="ECO:0008006" key="9">
    <source>
        <dbReference type="Google" id="ProtNLM"/>
    </source>
</evidence>
<protein>
    <recommendedName>
        <fullName evidence="9">Imidazolonepropionate hydrolase</fullName>
    </recommendedName>
</protein>
<evidence type="ECO:0000256" key="4">
    <source>
        <dbReference type="SAM" id="MobiDB-lite"/>
    </source>
</evidence>
<dbReference type="SUPFAM" id="SSF111326">
    <property type="entry name" value="Urocanase"/>
    <property type="match status" value="1"/>
</dbReference>
<dbReference type="InterPro" id="IPR023637">
    <property type="entry name" value="Urocanase-like"/>
</dbReference>
<dbReference type="Gene3D" id="3.40.50.10730">
    <property type="entry name" value="Urocanase like domains"/>
    <property type="match status" value="1"/>
</dbReference>
<comment type="caution">
    <text evidence="7">The sequence shown here is derived from an EMBL/GenBank/DDBJ whole genome shotgun (WGS) entry which is preliminary data.</text>
</comment>
<keyword evidence="2" id="KW-0520">NAD</keyword>
<dbReference type="Proteomes" id="UP001460270">
    <property type="component" value="Unassembled WGS sequence"/>
</dbReference>
<keyword evidence="8" id="KW-1185">Reference proteome</keyword>
<evidence type="ECO:0000256" key="1">
    <source>
        <dbReference type="ARBA" id="ARBA00001911"/>
    </source>
</evidence>
<feature type="domain" description="Urocanase N-terminal" evidence="6">
    <location>
        <begin position="85"/>
        <end position="211"/>
    </location>
</feature>
<dbReference type="PANTHER" id="PTHR12216">
    <property type="entry name" value="UROCANATE HYDRATASE"/>
    <property type="match status" value="1"/>
</dbReference>
<reference evidence="8" key="1">
    <citation type="submission" date="2024-04" db="EMBL/GenBank/DDBJ databases">
        <title>Salinicola lusitanus LLJ914,a marine bacterium isolated from the Okinawa Trough.</title>
        <authorList>
            <person name="Li J."/>
        </authorList>
    </citation>
    <scope>NUCLEOTIDE SEQUENCE [LARGE SCALE GENOMIC DNA]</scope>
</reference>
<dbReference type="GO" id="GO:0006548">
    <property type="term" value="P:L-histidine catabolic process"/>
    <property type="evidence" value="ECO:0007669"/>
    <property type="project" value="TreeGrafter"/>
</dbReference>
<name>A0AAW0NMY7_9GOBI</name>
<evidence type="ECO:0000259" key="6">
    <source>
        <dbReference type="Pfam" id="PF17391"/>
    </source>
</evidence>
<dbReference type="InterPro" id="IPR036190">
    <property type="entry name" value="Urocanase_sf"/>
</dbReference>
<dbReference type="GO" id="GO:0016153">
    <property type="term" value="F:urocanate hydratase activity"/>
    <property type="evidence" value="ECO:0007669"/>
    <property type="project" value="TreeGrafter"/>
</dbReference>
<dbReference type="InterPro" id="IPR035085">
    <property type="entry name" value="Urocanase_Rossmann-like"/>
</dbReference>
<evidence type="ECO:0000313" key="8">
    <source>
        <dbReference type="Proteomes" id="UP001460270"/>
    </source>
</evidence>
<dbReference type="Pfam" id="PF01175">
    <property type="entry name" value="Urocanase"/>
    <property type="match status" value="1"/>
</dbReference>
<sequence length="276" mass="30735">MSSLLEICSGLPLDPLPQNRGRDPSVPHAPVRTPNLTAEEERLALKNALRYFPASHHATLAPEFVQELREYGHIYMYRFCPALRMKAYPIEEFPCRTRQVAAIMLMIMNNLDPAVAQFPQELVTYGGNGQVFSNWAQFRLVMRYLSEMTEEQTLVMYSGHPMGLFPSLKSSPRAIITNGMVIPNYSSRDQYEKMFALGVSMYGQMTAGSYCYIGPQGIVHGTMLTVLNAGRRYLGSDDLRGRVLVTSGLGGMSGAQAKAAVIAAVWASSQRWTRLL</sequence>
<dbReference type="EMBL" id="JBBPFD010000015">
    <property type="protein sequence ID" value="KAK7896066.1"/>
    <property type="molecule type" value="Genomic_DNA"/>
</dbReference>
<dbReference type="Pfam" id="PF17391">
    <property type="entry name" value="Urocanase_N"/>
    <property type="match status" value="1"/>
</dbReference>
<feature type="region of interest" description="Disordered" evidence="4">
    <location>
        <begin position="15"/>
        <end position="34"/>
    </location>
</feature>
<accession>A0AAW0NMY7</accession>
<evidence type="ECO:0000259" key="5">
    <source>
        <dbReference type="Pfam" id="PF01175"/>
    </source>
</evidence>
<evidence type="ECO:0000313" key="7">
    <source>
        <dbReference type="EMBL" id="KAK7896066.1"/>
    </source>
</evidence>